<dbReference type="Proteomes" id="UP000434172">
    <property type="component" value="Unassembled WGS sequence"/>
</dbReference>
<dbReference type="OrthoDB" id="4849818at2759"/>
<keyword evidence="3" id="KW-1185">Reference proteome</keyword>
<dbReference type="AlphaFoldDB" id="A0A8H3VZM6"/>
<evidence type="ECO:0000313" key="3">
    <source>
        <dbReference type="Proteomes" id="UP000434172"/>
    </source>
</evidence>
<reference evidence="2 3" key="1">
    <citation type="submission" date="2019-12" db="EMBL/GenBank/DDBJ databases">
        <title>A genome sequence resource for the geographically widespread anthracnose pathogen Colletotrichum asianum.</title>
        <authorList>
            <person name="Meng Y."/>
        </authorList>
    </citation>
    <scope>NUCLEOTIDE SEQUENCE [LARGE SCALE GENOMIC DNA]</scope>
    <source>
        <strain evidence="2 3">ICMP 18580</strain>
    </source>
</reference>
<feature type="transmembrane region" description="Helical" evidence="1">
    <location>
        <begin position="171"/>
        <end position="188"/>
    </location>
</feature>
<dbReference type="EMBL" id="WOWK01000158">
    <property type="protein sequence ID" value="KAF0316446.1"/>
    <property type="molecule type" value="Genomic_DNA"/>
</dbReference>
<proteinExistence type="predicted"/>
<evidence type="ECO:0000313" key="2">
    <source>
        <dbReference type="EMBL" id="KAF0316446.1"/>
    </source>
</evidence>
<keyword evidence="1" id="KW-0472">Membrane</keyword>
<protein>
    <submittedName>
        <fullName evidence="2">Uncharacterized protein</fullName>
    </submittedName>
</protein>
<keyword evidence="1" id="KW-0812">Transmembrane</keyword>
<evidence type="ECO:0000256" key="1">
    <source>
        <dbReference type="SAM" id="Phobius"/>
    </source>
</evidence>
<organism evidence="2 3">
    <name type="scientific">Colletotrichum asianum</name>
    <dbReference type="NCBI Taxonomy" id="702518"/>
    <lineage>
        <taxon>Eukaryota</taxon>
        <taxon>Fungi</taxon>
        <taxon>Dikarya</taxon>
        <taxon>Ascomycota</taxon>
        <taxon>Pezizomycotina</taxon>
        <taxon>Sordariomycetes</taxon>
        <taxon>Hypocreomycetidae</taxon>
        <taxon>Glomerellales</taxon>
        <taxon>Glomerellaceae</taxon>
        <taxon>Colletotrichum</taxon>
        <taxon>Colletotrichum gloeosporioides species complex</taxon>
    </lineage>
</organism>
<comment type="caution">
    <text evidence="2">The sequence shown here is derived from an EMBL/GenBank/DDBJ whole genome shotgun (WGS) entry which is preliminary data.</text>
</comment>
<sequence length="231" mass="26564">MRAFKVWRPWFSTSREVITIISRFCLSAWGGQHLVTEGLRSVVHLSQRDSLARKIYNDEAVTKWLALIAFAIYPTALSVGMATISPDGYCDPQYNIHRFWPPHTRDDIKDILESWTSLVVIHARTGMSLNQMNRWRLNVGRGVVWGLGIAAWVTVEIYMGPCWYFSRVWKVWFSVICASFATWFVAHAQELIVRSWRSVGTAHLELLLFFGVVHIVRGVDVDGFCVKPTCW</sequence>
<gene>
    <name evidence="2" type="ORF">GQ607_016295</name>
</gene>
<accession>A0A8H3VZM6</accession>
<feature type="transmembrane region" description="Helical" evidence="1">
    <location>
        <begin position="142"/>
        <end position="159"/>
    </location>
</feature>
<name>A0A8H3VZM6_9PEZI</name>
<keyword evidence="1" id="KW-1133">Transmembrane helix</keyword>